<evidence type="ECO:0000259" key="6">
    <source>
        <dbReference type="Pfam" id="PF20220"/>
    </source>
</evidence>
<dbReference type="InterPro" id="IPR041568">
    <property type="entry name" value="TcA_RBD"/>
</dbReference>
<evidence type="ECO:0000259" key="4">
    <source>
        <dbReference type="Pfam" id="PF18413"/>
    </source>
</evidence>
<dbReference type="InterPro" id="IPR018003">
    <property type="entry name" value="Insecticidal_toxin/plasmid_vir"/>
</dbReference>
<dbReference type="Pfam" id="PF20220">
    <property type="entry name" value="ABC_toxin_N"/>
    <property type="match status" value="1"/>
</dbReference>
<evidence type="ECO:0000313" key="8">
    <source>
        <dbReference type="Proteomes" id="UP001195624"/>
    </source>
</evidence>
<keyword evidence="8" id="KW-1185">Reference proteome</keyword>
<comment type="caution">
    <text evidence="7">The sequence shown here is derived from an EMBL/GenBank/DDBJ whole genome shotgun (WGS) entry which is preliminary data.</text>
</comment>
<evidence type="ECO:0000256" key="1">
    <source>
        <dbReference type="ARBA" id="ARBA00023026"/>
    </source>
</evidence>
<dbReference type="Pfam" id="PF18518">
    <property type="entry name" value="TcA_RBD"/>
    <property type="match status" value="1"/>
</dbReference>
<feature type="domain" description="Neuraminidase-like" evidence="4">
    <location>
        <begin position="949"/>
        <end position="1069"/>
    </location>
</feature>
<proteinExistence type="predicted"/>
<organism evidence="7 8">
    <name type="scientific">Winslowiella toletana</name>
    <dbReference type="NCBI Taxonomy" id="92490"/>
    <lineage>
        <taxon>Bacteria</taxon>
        <taxon>Pseudomonadati</taxon>
        <taxon>Pseudomonadota</taxon>
        <taxon>Gammaproteobacteria</taxon>
        <taxon>Enterobacterales</taxon>
        <taxon>Erwiniaceae</taxon>
        <taxon>Winslowiella</taxon>
    </lineage>
</organism>
<dbReference type="EMBL" id="JAGGMQ010000001">
    <property type="protein sequence ID" value="MBP2170906.1"/>
    <property type="molecule type" value="Genomic_DNA"/>
</dbReference>
<evidence type="ECO:0000259" key="5">
    <source>
        <dbReference type="Pfam" id="PF18518"/>
    </source>
</evidence>
<dbReference type="Proteomes" id="UP001195624">
    <property type="component" value="Unassembled WGS sequence"/>
</dbReference>
<evidence type="ECO:0000256" key="2">
    <source>
        <dbReference type="SAM" id="Coils"/>
    </source>
</evidence>
<dbReference type="Pfam" id="PF03538">
    <property type="entry name" value="VRP1"/>
    <property type="match status" value="1"/>
</dbReference>
<reference evidence="8" key="1">
    <citation type="submission" date="2023-07" db="EMBL/GenBank/DDBJ databases">
        <title>Genome mining of underrepresented organisms for secondary metabolites.</title>
        <authorList>
            <person name="D'Agostino P.M."/>
        </authorList>
    </citation>
    <scope>NUCLEOTIDE SEQUENCE [LARGE SCALE GENOMIC DNA]</scope>
    <source>
        <strain evidence="8">WS4403</strain>
    </source>
</reference>
<feature type="domain" description="ABC toxin N-terminal" evidence="6">
    <location>
        <begin position="795"/>
        <end position="918"/>
    </location>
</feature>
<accession>A0ABS4PFQ6</accession>
<dbReference type="InterPro" id="IPR046839">
    <property type="entry name" value="ABC_toxin_N"/>
</dbReference>
<protein>
    <recommendedName>
        <fullName evidence="9">Virulence plasmid A protein</fullName>
    </recommendedName>
</protein>
<dbReference type="Pfam" id="PF18413">
    <property type="entry name" value="Neuraminidase"/>
    <property type="match status" value="1"/>
</dbReference>
<evidence type="ECO:0000313" key="7">
    <source>
        <dbReference type="EMBL" id="MBP2170906.1"/>
    </source>
</evidence>
<name>A0ABS4PFQ6_9GAMM</name>
<evidence type="ECO:0000259" key="3">
    <source>
        <dbReference type="Pfam" id="PF18276"/>
    </source>
</evidence>
<dbReference type="RefSeq" id="WP_209499535.1">
    <property type="nucleotide sequence ID" value="NZ_JAGGMQ010000001.1"/>
</dbReference>
<dbReference type="Pfam" id="PF18276">
    <property type="entry name" value="TcA_TcB_BD"/>
    <property type="match status" value="1"/>
</dbReference>
<dbReference type="InterPro" id="IPR040840">
    <property type="entry name" value="TcA_TcB_BD"/>
</dbReference>
<feature type="coiled-coil region" evidence="2">
    <location>
        <begin position="2046"/>
        <end position="2080"/>
    </location>
</feature>
<keyword evidence="1" id="KW-0843">Virulence</keyword>
<sequence>MYRTDEVLEKLNSQLQRQSKPKVTLPDIMIRSLPEVDALAGDTLAWSEENFLYQQAQEALKQNTFSEARILSHANPQLAHAVRLAIQQNAEQLGYDELFGGRASKYVKPGVVASMFSPACYLTELYREGINLHPENAEYRLTTRRPDLAGLVLSQRNMDDEVSTLTLSNQLTLDVISKKISKTAEEVRKLLASWRFSGATPFHLPFTTAHYSLLLRDKTLDLSSRNAGVIKPAGAEALLRVAAGLSPELYSILTETLSSGSSAQQFKDNFGAITIETLRNPVFLARYYQLTEEQLTTYYAVMRQYDNNFDPLQITALAMLQLNKLIRFSKAGGMAAADIWRVIASNNNQFNITDAIVSQLLWIQYYCQYYAIDVSDAWILSGAAISKISVGELPSQFDQLFNRPLLDNQTFSDDNADVVLTPGKITDTFRTGVLKRALQVSDSALYLLWALVDGKASPAAFKNTLSSLSALYRARLLASSHGLSIIELSVLLSLSPSWSGRALGSLSAGDLVSLVSFLSQYSRWLQAASLSVSDLLLMATASSNSTLTPEFSNLIATLQNGLAGQQLTSDNALTLAAPYIAAAMQLDSAETAHAILYWLNGLKPQSLDVLAFLNLLLTNPQSARLAPYCHVLAQLALIARTLKLSASELSLAVTQPTFFQSAEVLPHTIVTVYSLARFHYWLQQCQTLASEVLGALSGKTLTPVLLAQALNVDEQWVIQGLNQVRKNATTFNSWIEVDETLQWLNIATSLAIAPEDVARLLASSAPVPAYDDWKKIATALQAGLNSQQGVQLQHQLDESSSAAFSAYAIQNKNITPSWVIDRNQLYNYLLLDNQVSAQVKTTPLAAAIASMQLYINRALTGLEEGVVSTVRSRNFFQFWDSYNKRYSSWAGVSRLVYYPENYLDPTVRHGQTAMMDEMLQSISQSQLTSDTVEDAFKTYMTRFEQVANLEVVSGFHDNNSINSGITYLVGKSVNDENYYWRTLNQNLFDAGKYPANAWSEWKEITTGMQAKNNLVRPVVFNSRLYSVWLEEKEIADADDSNSSKRIASHELKYTFIRHDGTWNIITTVKLSDYFKADELTKINAMGMYCSRDETSGSLIVLFYELKAKDEENKSTPTIGLLINPDHLTTLLSNPGAYRTAVWQQFDTTVQKKINQPYIINYSAPATVTLSSATLEPGFLATLSQSRLYNCKIAPASQDNNLTLSFDCDLRVVFQSMAGRYDIACNILKNLANNNMGDSFYIYENFALDSGNSSGKRIFPVYHLKQNSMTSGRILVYREASASGLEVKWPALTPAHTFTSTSTALYVALNQDKYPDNDALMNASMYLNDNNKSATVAFGGWKLKTGFAASEIKIRATVGNTIKFFDAKQDIQDKGQTLPAQQFSGTIYPFRGVKLDIPLAEFVDGKAEVSFRLTIEMSEYHNVAIALQWGSLTISQQLDLPPFLIIKGEKGEQYLQNGPWRTRINTLFARQLVARASRGLNAVLSMETQYLAEPQLGPGSYVQVDFGRYSSSLHGNGSYQLYYVGGADNIGSGRPLHLCAAGKLSADRSNSLTLFLPYNTAKTGSEKDILYLGVIYSDANLTSSYTTMQQFKYNADATKFVADSENASRTRGLTTRLFETMDSEPMDFSGANALYFWEMFYYAPMMVFQRLLQEQRYDEATRWIKFIWSPEGYVVNGQPAAYKWNVRPLEEDTTWNSDPLDSVDPDAVAQADPMHYKVATFMRTLDLLIARGDTAYRQLEPDTLHEAQMWYMQALAIMGDEPFLAESTRWSNPTLQAAAAQTLQLLALQAMLVVRAETLPAASASSSSLSTLFLPQLNEKLQLYWRTLEQRLFNLRHHLSIDGQPLSLPLYATPLEPAALLSAAVHAAQGGATLPAAQMPVYRFPEILERARSLVNQLSQFGGALLSMIERQDAEALAELLQNQGSELARQNIAMQDSAIAEIAADRQALQQSRAGAQSRFESYTRLYEEDVNRMEKEAMDLFADSAWFSMSSSSTYTAAAIADALPNIFGLANGGGSWGAIPRGVGIGLEITATVKRISAEKASQSETYRRRREEWEIQRNNAEAEVKQIDAQLETLAVRREGALLQKTWLETQQVQTQAQLQFLQNKFSNRALYNWLRGRLAAIYYQFYDLSVSRCLMAQESYKWALNVSDAEASFIKPGAWQGAWAGLLAGETLMLNLLQMEQSYLQKEEREKEVVRTVCLTTLDDKLADKIRALITADKEDNSGNPSMTNDKRLQVALKLADLQIQNDYPDALVGKTRRIKQIGVTLPALVGPYQDIRAVLSYSGGRASMLPRGCNALAVSQGLDDSGQFLLNFNDSRWLPFEGIPVNDTGTFTLSFPDATSKQKDLLLSLNDIILHIRYTIIS</sequence>
<keyword evidence="2" id="KW-0175">Coiled coil</keyword>
<evidence type="ECO:0008006" key="9">
    <source>
        <dbReference type="Google" id="ProtNLM"/>
    </source>
</evidence>
<gene>
    <name evidence="7" type="ORF">J2125_004098</name>
</gene>
<dbReference type="InterPro" id="IPR041079">
    <property type="entry name" value="Neuraminidase-like"/>
</dbReference>
<feature type="domain" description="TcA receptor binding" evidence="5">
    <location>
        <begin position="1492"/>
        <end position="1628"/>
    </location>
</feature>
<feature type="domain" description="Tc toxin complex TcA C-terminal TcB-binding" evidence="3">
    <location>
        <begin position="2073"/>
        <end position="2364"/>
    </location>
</feature>